<sequence length="88" mass="10466">MEDIEKTIISDTTIQKQFLINQDVEKNQPLPSENFPRTNDLQKCSNCTFYKVCEELKKFEKTHKIEEINNIDDSVNNDNEYNEDDFPF</sequence>
<reference evidence="1" key="1">
    <citation type="submission" date="2017-02" db="EMBL/GenBank/DDBJ databases">
        <title>Delving into the versatile metabolic prowess of the omnipresent phylum Bacteroidetes.</title>
        <authorList>
            <person name="Nobu M.K."/>
            <person name="Mei R."/>
            <person name="Narihiro T."/>
            <person name="Kuroda K."/>
            <person name="Liu W.-T."/>
        </authorList>
    </citation>
    <scope>NUCLEOTIDE SEQUENCE</scope>
    <source>
        <strain evidence="1">ADurb.Bin160</strain>
    </source>
</reference>
<evidence type="ECO:0008006" key="2">
    <source>
        <dbReference type="Google" id="ProtNLM"/>
    </source>
</evidence>
<dbReference type="EMBL" id="MWDB01000016">
    <property type="protein sequence ID" value="OQB41490.1"/>
    <property type="molecule type" value="Genomic_DNA"/>
</dbReference>
<dbReference type="Proteomes" id="UP000485621">
    <property type="component" value="Unassembled WGS sequence"/>
</dbReference>
<protein>
    <recommendedName>
        <fullName evidence="2">PD-(D/E)XK endonuclease-like domain-containing protein</fullName>
    </recommendedName>
</protein>
<gene>
    <name evidence="1" type="ORF">BWY04_00824</name>
</gene>
<proteinExistence type="predicted"/>
<accession>A0A1V5ZMG0</accession>
<name>A0A1V5ZMG0_9BACT</name>
<comment type="caution">
    <text evidence="1">The sequence shown here is derived from an EMBL/GenBank/DDBJ whole genome shotgun (WGS) entry which is preliminary data.</text>
</comment>
<evidence type="ECO:0000313" key="1">
    <source>
        <dbReference type="EMBL" id="OQB41490.1"/>
    </source>
</evidence>
<dbReference type="AlphaFoldDB" id="A0A1V5ZMG0"/>
<organism evidence="1">
    <name type="scientific">candidate division CPR1 bacterium ADurb.Bin160</name>
    <dbReference type="NCBI Taxonomy" id="1852826"/>
    <lineage>
        <taxon>Bacteria</taxon>
        <taxon>candidate division CPR1</taxon>
    </lineage>
</organism>